<organism evidence="1">
    <name type="scientific">hydrothermal vent metagenome</name>
    <dbReference type="NCBI Taxonomy" id="652676"/>
    <lineage>
        <taxon>unclassified sequences</taxon>
        <taxon>metagenomes</taxon>
        <taxon>ecological metagenomes</taxon>
    </lineage>
</organism>
<name>A0A3B0SGU1_9ZZZZ</name>
<evidence type="ECO:0000313" key="1">
    <source>
        <dbReference type="EMBL" id="VAV94165.1"/>
    </source>
</evidence>
<dbReference type="AlphaFoldDB" id="A0A3B0SGU1"/>
<gene>
    <name evidence="1" type="ORF">MNBD_ACTINO01-2497</name>
</gene>
<accession>A0A3B0SGU1</accession>
<proteinExistence type="predicted"/>
<protein>
    <submittedName>
        <fullName evidence="1">Uncharacterized protein</fullName>
    </submittedName>
</protein>
<reference evidence="1" key="1">
    <citation type="submission" date="2018-06" db="EMBL/GenBank/DDBJ databases">
        <authorList>
            <person name="Zhirakovskaya E."/>
        </authorList>
    </citation>
    <scope>NUCLEOTIDE SEQUENCE</scope>
</reference>
<dbReference type="EMBL" id="UOEI01000118">
    <property type="protein sequence ID" value="VAV94165.1"/>
    <property type="molecule type" value="Genomic_DNA"/>
</dbReference>
<sequence length="152" mass="16765">MILVAVDVPIVGDERRKNWAKIVTNVDESLASGWAFEGDFIATGGIQDVPIGSIILAYGERGSRTNPQVEAQVLKINNDGTVTLRASAKGRAWARTLRDQIVELLQEQSEAPIEQRAWDPALLAYSDAALQEELRRRDRVEPPADDSVNGER</sequence>